<protein>
    <submittedName>
        <fullName evidence="1">Uncharacterized protein</fullName>
    </submittedName>
</protein>
<reference evidence="1" key="1">
    <citation type="journal article" date="2021" name="New Phytol.">
        <title>Evolutionary innovations through gain and loss of genes in the ectomycorrhizal Boletales.</title>
        <authorList>
            <person name="Wu G."/>
            <person name="Miyauchi S."/>
            <person name="Morin E."/>
            <person name="Kuo A."/>
            <person name="Drula E."/>
            <person name="Varga T."/>
            <person name="Kohler A."/>
            <person name="Feng B."/>
            <person name="Cao Y."/>
            <person name="Lipzen A."/>
            <person name="Daum C."/>
            <person name="Hundley H."/>
            <person name="Pangilinan J."/>
            <person name="Johnson J."/>
            <person name="Barry K."/>
            <person name="LaButti K."/>
            <person name="Ng V."/>
            <person name="Ahrendt S."/>
            <person name="Min B."/>
            <person name="Choi I.G."/>
            <person name="Park H."/>
            <person name="Plett J.M."/>
            <person name="Magnuson J."/>
            <person name="Spatafora J.W."/>
            <person name="Nagy L.G."/>
            <person name="Henrissat B."/>
            <person name="Grigoriev I.V."/>
            <person name="Yang Z.L."/>
            <person name="Xu J."/>
            <person name="Martin F.M."/>
        </authorList>
    </citation>
    <scope>NUCLEOTIDE SEQUENCE</scope>
    <source>
        <strain evidence="1">KUC20120723A-06</strain>
    </source>
</reference>
<proteinExistence type="predicted"/>
<dbReference type="EMBL" id="MU266340">
    <property type="protein sequence ID" value="KAH7929568.1"/>
    <property type="molecule type" value="Genomic_DNA"/>
</dbReference>
<evidence type="ECO:0000313" key="2">
    <source>
        <dbReference type="Proteomes" id="UP000790709"/>
    </source>
</evidence>
<evidence type="ECO:0000313" key="1">
    <source>
        <dbReference type="EMBL" id="KAH7929568.1"/>
    </source>
</evidence>
<organism evidence="1 2">
    <name type="scientific">Leucogyrophana mollusca</name>
    <dbReference type="NCBI Taxonomy" id="85980"/>
    <lineage>
        <taxon>Eukaryota</taxon>
        <taxon>Fungi</taxon>
        <taxon>Dikarya</taxon>
        <taxon>Basidiomycota</taxon>
        <taxon>Agaricomycotina</taxon>
        <taxon>Agaricomycetes</taxon>
        <taxon>Agaricomycetidae</taxon>
        <taxon>Boletales</taxon>
        <taxon>Boletales incertae sedis</taxon>
        <taxon>Leucogyrophana</taxon>
    </lineage>
</organism>
<accession>A0ACB8BWC3</accession>
<name>A0ACB8BWC3_9AGAM</name>
<gene>
    <name evidence="1" type="ORF">BV22DRAFT_122381</name>
</gene>
<sequence length="216" mass="23722">MSTVANFTVTRMQVLNPILIHAIRCFPLTQPSHPPTTANGNRVRELPAFGHPPDVLPAQILSRPDVVPVQVGVDEQELLNAHRNAPDGKLHVHKCLWDSNGPAPCDMWVEGTRISISRHLQNWHGVGPCDKRNLLCLWGDCGKELQGENMARHLLSGSHLEAKVACSKCKSPLAREDAFLRHKANSSDCKDATMIVRPGSGGRDVDSCLIFGPRAR</sequence>
<dbReference type="Proteomes" id="UP000790709">
    <property type="component" value="Unassembled WGS sequence"/>
</dbReference>
<comment type="caution">
    <text evidence="1">The sequence shown here is derived from an EMBL/GenBank/DDBJ whole genome shotgun (WGS) entry which is preliminary data.</text>
</comment>
<keyword evidence="2" id="KW-1185">Reference proteome</keyword>